<dbReference type="InterPro" id="IPR022385">
    <property type="entry name" value="Rhs_assc_core"/>
</dbReference>
<dbReference type="NCBIfam" id="TIGR03696">
    <property type="entry name" value="Rhs_assc_core"/>
    <property type="match status" value="1"/>
</dbReference>
<dbReference type="PaxDb" id="349741-Amuc_1145"/>
<evidence type="ECO:0000256" key="1">
    <source>
        <dbReference type="ARBA" id="ARBA00022737"/>
    </source>
</evidence>
<dbReference type="InterPro" id="IPR050708">
    <property type="entry name" value="T6SS_VgrG/RHS"/>
</dbReference>
<gene>
    <name evidence="5" type="ordered locus">Amuc_1145</name>
</gene>
<dbReference type="KEGG" id="amu:Amuc_1145"/>
<accession>B2UR86</accession>
<dbReference type="STRING" id="349741.Amuc_1145"/>
<dbReference type="eggNOG" id="COG3209">
    <property type="taxonomic scope" value="Bacteria"/>
</dbReference>
<evidence type="ECO:0000259" key="3">
    <source>
        <dbReference type="Pfam" id="PF10908"/>
    </source>
</evidence>
<dbReference type="InterPro" id="IPR021225">
    <property type="entry name" value="Tlde1_dom"/>
</dbReference>
<protein>
    <recommendedName>
        <fullName evidence="7">RHS repeat-associated core domain-containing protein</fullName>
    </recommendedName>
</protein>
<evidence type="ECO:0000313" key="6">
    <source>
        <dbReference type="Proteomes" id="UP000001031"/>
    </source>
</evidence>
<feature type="domain" description="Tlde1" evidence="3">
    <location>
        <begin position="478"/>
        <end position="523"/>
    </location>
</feature>
<dbReference type="Proteomes" id="UP000001031">
    <property type="component" value="Chromosome"/>
</dbReference>
<evidence type="ECO:0008006" key="7">
    <source>
        <dbReference type="Google" id="ProtNLM"/>
    </source>
</evidence>
<dbReference type="PANTHER" id="PTHR32305">
    <property type="match status" value="1"/>
</dbReference>
<dbReference type="HOGENOM" id="CLU_508682_0_0_0"/>
<proteinExistence type="predicted"/>
<dbReference type="Pfam" id="PF10908">
    <property type="entry name" value="Tlde1_dom"/>
    <property type="match status" value="1"/>
</dbReference>
<keyword evidence="1" id="KW-0677">Repeat</keyword>
<feature type="domain" description="Teneurin-like YD-shell" evidence="4">
    <location>
        <begin position="130"/>
        <end position="420"/>
    </location>
</feature>
<dbReference type="Pfam" id="PF25023">
    <property type="entry name" value="TEN_YD-shell"/>
    <property type="match status" value="1"/>
</dbReference>
<feature type="region of interest" description="Disordered" evidence="2">
    <location>
        <begin position="482"/>
        <end position="501"/>
    </location>
</feature>
<reference evidence="6" key="1">
    <citation type="journal article" date="2011" name="PLoS ONE">
        <title>The genome of Akkermansia muciniphila, a dedicated intestinal mucin degrader, and its use in exploring intestinal metagenomes.</title>
        <authorList>
            <person name="van Passel M.W."/>
            <person name="Kant R."/>
            <person name="Zoetendal E.G."/>
            <person name="Plugge C.M."/>
            <person name="Derrien M."/>
            <person name="Malfatti S.A."/>
            <person name="Chain P.S."/>
            <person name="Woyke T."/>
            <person name="Palva A."/>
            <person name="de Vos W.M."/>
            <person name="Smidt H."/>
        </authorList>
    </citation>
    <scope>NUCLEOTIDE SEQUENCE [LARGE SCALE GENOMIC DNA]</scope>
    <source>
        <strain evidence="6">ATCC BAA-835 / DSM 22959 / JCM 33894 / BCRC 81048 / CCUG 64013 / CIP 107961 / Muc</strain>
    </source>
</reference>
<dbReference type="PANTHER" id="PTHR32305:SF15">
    <property type="entry name" value="PROTEIN RHSA-RELATED"/>
    <property type="match status" value="1"/>
</dbReference>
<keyword evidence="6" id="KW-1185">Reference proteome</keyword>
<evidence type="ECO:0000313" key="5">
    <source>
        <dbReference type="EMBL" id="ACD04971.1"/>
    </source>
</evidence>
<sequence length="535" mass="60255">MSKYSSCLIHRNFLVGISYSDATPGQSFAYNPYGELETDNLRVGNHTHLITEKKDAFGRSTGYIYARSGAAQHTVSIGYGEDGRIATAGFLQGSAPQTFTWQYMEGSGLPSVMAMPNGMTLEWGYEEKRNLVSTMVYKRGATRVVEREYVYDSLARPVTRRTARQGNTVNDSFACNSRSELTAATVSGKTYGYSYDNIGNRKTAREDAEEATAYTTGPLNQYTAIERGEEAAFEPVHDADGNQTLIRTSTGIWQVAYNAENRPVRFVNESAKTVVECTYDYMGRRHTRKVSVNGTVSSYLRYMYRGYLQIAAIDAVSGVFRWFLFWDPTQPEAARPLAIRKDGAWYAYGWDLTGNVTGIFGKAGYLRTVYTYTPYGEVTAEGDVTQPIQWSSEYSDEELGLVYYNYRHLNPHDGRWISRDPIEEEGGWNLFAFVGNKIFNQSDILGLICTIEYSIKLHTILIRKVDKDSNILRLTTSRVFSGNGDGKNNPDNVGNKDNGPIPPGKYYVIKRQSGGIRSQIKDWTYKLWNDNDKNQ</sequence>
<name>B2UR86_AKKM8</name>
<dbReference type="Gene3D" id="2.180.10.10">
    <property type="entry name" value="RHS repeat-associated core"/>
    <property type="match status" value="1"/>
</dbReference>
<organism evidence="5 6">
    <name type="scientific">Akkermansia muciniphila (strain ATCC BAA-835 / DSM 22959 / JCM 33894 / BCRC 81048 / CCUG 64013 / CIP 107961 / Muc)</name>
    <dbReference type="NCBI Taxonomy" id="349741"/>
    <lineage>
        <taxon>Bacteria</taxon>
        <taxon>Pseudomonadati</taxon>
        <taxon>Verrucomicrobiota</taxon>
        <taxon>Verrucomicrobiia</taxon>
        <taxon>Verrucomicrobiales</taxon>
        <taxon>Akkermansiaceae</taxon>
        <taxon>Akkermansia</taxon>
    </lineage>
</organism>
<dbReference type="AlphaFoldDB" id="B2UR86"/>
<dbReference type="InterPro" id="IPR056823">
    <property type="entry name" value="TEN-like_YD-shell"/>
</dbReference>
<dbReference type="EMBL" id="CP001071">
    <property type="protein sequence ID" value="ACD04971.1"/>
    <property type="molecule type" value="Genomic_DNA"/>
</dbReference>
<evidence type="ECO:0000256" key="2">
    <source>
        <dbReference type="SAM" id="MobiDB-lite"/>
    </source>
</evidence>
<dbReference type="PRINTS" id="PR00394">
    <property type="entry name" value="RHSPROTEIN"/>
</dbReference>
<evidence type="ECO:0000259" key="4">
    <source>
        <dbReference type="Pfam" id="PF25023"/>
    </source>
</evidence>
<dbReference type="RefSeq" id="WP_012420186.1">
    <property type="nucleotide sequence ID" value="NC_010655.1"/>
</dbReference>